<dbReference type="Proteomes" id="UP000447833">
    <property type="component" value="Unassembled WGS sequence"/>
</dbReference>
<feature type="transmembrane region" description="Helical" evidence="2">
    <location>
        <begin position="7"/>
        <end position="26"/>
    </location>
</feature>
<dbReference type="Pfam" id="PF19754">
    <property type="entry name" value="DUF6241"/>
    <property type="match status" value="1"/>
</dbReference>
<evidence type="ECO:0000313" key="3">
    <source>
        <dbReference type="EMBL" id="MYL62168.1"/>
    </source>
</evidence>
<name>A0A845EVJ0_9BACL</name>
<protein>
    <submittedName>
        <fullName evidence="3">Uncharacterized protein</fullName>
    </submittedName>
</protein>
<evidence type="ECO:0000256" key="2">
    <source>
        <dbReference type="SAM" id="Phobius"/>
    </source>
</evidence>
<feature type="region of interest" description="Disordered" evidence="1">
    <location>
        <begin position="37"/>
        <end position="58"/>
    </location>
</feature>
<evidence type="ECO:0000256" key="1">
    <source>
        <dbReference type="SAM" id="MobiDB-lite"/>
    </source>
</evidence>
<evidence type="ECO:0000313" key="4">
    <source>
        <dbReference type="Proteomes" id="UP000447833"/>
    </source>
</evidence>
<organism evidence="3 4">
    <name type="scientific">Guptibacillus hwajinpoensis</name>
    <dbReference type="NCBI Taxonomy" id="208199"/>
    <lineage>
        <taxon>Bacteria</taxon>
        <taxon>Bacillati</taxon>
        <taxon>Bacillota</taxon>
        <taxon>Bacilli</taxon>
        <taxon>Bacillales</taxon>
        <taxon>Guptibacillaceae</taxon>
        <taxon>Guptibacillus</taxon>
    </lineage>
</organism>
<keyword evidence="2" id="KW-0472">Membrane</keyword>
<dbReference type="EMBL" id="WMEY01000001">
    <property type="protein sequence ID" value="MYL62168.1"/>
    <property type="molecule type" value="Genomic_DNA"/>
</dbReference>
<keyword evidence="2" id="KW-1133">Transmembrane helix</keyword>
<keyword evidence="2" id="KW-0812">Transmembrane</keyword>
<gene>
    <name evidence="3" type="ORF">GLW07_02240</name>
</gene>
<proteinExistence type="predicted"/>
<comment type="caution">
    <text evidence="3">The sequence shown here is derived from an EMBL/GenBank/DDBJ whole genome shotgun (WGS) entry which is preliminary data.</text>
</comment>
<dbReference type="RefSeq" id="WP_160918049.1">
    <property type="nucleotide sequence ID" value="NZ_WMEY01000001.1"/>
</dbReference>
<dbReference type="InterPro" id="IPR046208">
    <property type="entry name" value="DUF6241"/>
</dbReference>
<dbReference type="AlphaFoldDB" id="A0A845EVJ0"/>
<reference evidence="3 4" key="1">
    <citation type="submission" date="2019-11" db="EMBL/GenBank/DDBJ databases">
        <title>Genome sequences of 17 halophilic strains isolated from different environments.</title>
        <authorList>
            <person name="Furrow R.E."/>
        </authorList>
    </citation>
    <scope>NUCLEOTIDE SEQUENCE [LARGE SCALE GENOMIC DNA]</scope>
    <source>
        <strain evidence="3 4">22506_14_FS</strain>
    </source>
</reference>
<sequence length="178" mass="20244">MPSTKKILISIISIVLLTLGIGYWFISDMNTSLLEEKDVSEASDEGSAEASDGIDQERYIDEGSNSTANEDIPSEQHFMNTLHGMTHQKVYAEEKWTLVEMTDARIDDMLTILDQVEGTGEYEHYDLYEQALTKWKHGNYENAVYVHNELWSLKNGSIGKASRLLSADEEQAFVEEHY</sequence>
<accession>A0A845EVJ0</accession>